<evidence type="ECO:0000313" key="5">
    <source>
        <dbReference type="Proteomes" id="UP001162031"/>
    </source>
</evidence>
<feature type="compositionally biased region" description="Polar residues" evidence="2">
    <location>
        <begin position="389"/>
        <end position="408"/>
    </location>
</feature>
<dbReference type="PROSITE" id="PS50829">
    <property type="entry name" value="GYF"/>
    <property type="match status" value="1"/>
</dbReference>
<name>A0AAV0UAW7_HYABA</name>
<dbReference type="GO" id="GO:0043565">
    <property type="term" value="F:sequence-specific DNA binding"/>
    <property type="evidence" value="ECO:0007669"/>
    <property type="project" value="TreeGrafter"/>
</dbReference>
<keyword evidence="5" id="KW-1185">Reference proteome</keyword>
<feature type="region of interest" description="Disordered" evidence="2">
    <location>
        <begin position="141"/>
        <end position="170"/>
    </location>
</feature>
<feature type="compositionally biased region" description="Basic and acidic residues" evidence="2">
    <location>
        <begin position="769"/>
        <end position="778"/>
    </location>
</feature>
<proteinExistence type="predicted"/>
<feature type="region of interest" description="Disordered" evidence="2">
    <location>
        <begin position="1116"/>
        <end position="1152"/>
    </location>
</feature>
<dbReference type="SUPFAM" id="SSF55277">
    <property type="entry name" value="GYF domain"/>
    <property type="match status" value="1"/>
</dbReference>
<evidence type="ECO:0000259" key="3">
    <source>
        <dbReference type="PROSITE" id="PS50829"/>
    </source>
</evidence>
<feature type="compositionally biased region" description="Basic and acidic residues" evidence="2">
    <location>
        <begin position="251"/>
        <end position="282"/>
    </location>
</feature>
<evidence type="ECO:0000256" key="2">
    <source>
        <dbReference type="SAM" id="MobiDB-lite"/>
    </source>
</evidence>
<dbReference type="GO" id="GO:0010468">
    <property type="term" value="P:regulation of gene expression"/>
    <property type="evidence" value="ECO:0007669"/>
    <property type="project" value="TreeGrafter"/>
</dbReference>
<organism evidence="4 5">
    <name type="scientific">Hyaloperonospora brassicae</name>
    <name type="common">Brassica downy mildew</name>
    <name type="synonym">Peronospora brassicae</name>
    <dbReference type="NCBI Taxonomy" id="162125"/>
    <lineage>
        <taxon>Eukaryota</taxon>
        <taxon>Sar</taxon>
        <taxon>Stramenopiles</taxon>
        <taxon>Oomycota</taxon>
        <taxon>Peronosporomycetes</taxon>
        <taxon>Peronosporales</taxon>
        <taxon>Peronosporaceae</taxon>
        <taxon>Hyaloperonospora</taxon>
    </lineage>
</organism>
<feature type="compositionally biased region" description="Polar residues" evidence="2">
    <location>
        <begin position="797"/>
        <end position="829"/>
    </location>
</feature>
<dbReference type="PANTHER" id="PTHR14312">
    <property type="entry name" value="CREB/ATF BZIP TRANSCRIPTION FACTOR"/>
    <property type="match status" value="1"/>
</dbReference>
<sequence length="1152" mass="124297">MSSPRDVDAAFVTKTTAKHRKKPPAAAAAAAAGQDDQRHVVATAAATATATARASRTSDVATAAAASPHRTMPPPSVSTTLSASHDNASISLRPRTMFAMKGRGRTESEGAAYRPQWSKDGEGFVSSSTASTAAVAAAAGTALSTSGTGPLSMKDAVVGGSDDHRTDRRKTKVVRYSKEELLALHSPTNELPAFLVETSVASEHSLPPVGTLPFDYEEIYKQWSLNRNRGRGRGRSNAASGAAQGTRGHHERGARGDETLDGAMHLKDEGLGRPGHKERDSMWERGAKITEGSSRGDGIWDDVLEPGTDSNEMDLSSMAEAAELFRREMDAMRDELQGPRVDPNEIKDDLDAFDKKLEDAAAAGQFDDSDNEEASWGDPAPGDQHAADSGNNLSDVHAANSSEQQPSDSHLFDALEPADAPLVLEEKGSSMFSQASAEASSAGLPSSGTGTADEWFYLDPQGLQRGPFKTAEMREWFEAGYFKPHLPIRFGQHGIFTALANQFVPGQLPFATLPTRMSSVGGIHLDPIQSEQQRLLELQHEQQRQQQMLQLQQQQQQQRMLQVDREEKIRMEMQRLEIARQQQQTQLYQQQQILHDQQEKQRQQQQHQQQQQQQFFLQQQQNSWQLSQREGIMSALGIFGGNQDNVAPTDSFRTDGMQSQFRSDYHTHHQLNMSNVQPVAQNAAFVSDEAQRRTQAFWPSAAPETPGLENVTSLGMQSVQPVSPAAAHSAQLPEPNRSAPAAIPDAWARRQKVPGYPSPMLHDIQVEEEHRAAQESRNNDNQATAPHGQPENALSAGKSTKMNVTSGGDNARVSSGSFPKNGSHAENSTTEADAWAIGTAPTAASSKSVSLKDIQQEEQRELLEKRHRDKGDTAHLAQMGAQLKMMLGVDSMAVPPSIPSASVPQATVAKSTAPSTSAPTSSSPSPAPGPWGRSPAVVSSDKSKSMRDILAEEERLAQERAKANVNAPVSSQWVNIVAGNKAAAAAIPKPSRSVLGPVPASVLKSRQQVRATNGALKPPPAKTGNDASFWNFGAATQPTGKESAVSVGSSNAFGSNSVSSEFMAWASKQLKTIDVDANVTLLEYCASVEDPGEVREYLAAYLGSTPRVSAFATEFIQRKKSQSSGKKSPGHQDAQQRASEMDSSTRRGKRRS</sequence>
<dbReference type="Pfam" id="PF02213">
    <property type="entry name" value="GYF"/>
    <property type="match status" value="1"/>
</dbReference>
<feature type="region of interest" description="Disordered" evidence="2">
    <location>
        <begin position="719"/>
        <end position="740"/>
    </location>
</feature>
<dbReference type="PANTHER" id="PTHR14312:SF1">
    <property type="entry name" value="BASIC-LEUCINE ZIPPER TRANSCRIPTION FACTOR A"/>
    <property type="match status" value="1"/>
</dbReference>
<feature type="compositionally biased region" description="Low complexity" evidence="2">
    <location>
        <begin position="911"/>
        <end position="924"/>
    </location>
</feature>
<feature type="region of interest" description="Disordered" evidence="2">
    <location>
        <begin position="364"/>
        <end position="409"/>
    </location>
</feature>
<keyword evidence="1" id="KW-0175">Coiled coil</keyword>
<feature type="compositionally biased region" description="Polar residues" evidence="2">
    <location>
        <begin position="77"/>
        <end position="88"/>
    </location>
</feature>
<feature type="coiled-coil region" evidence="1">
    <location>
        <begin position="528"/>
        <end position="613"/>
    </location>
</feature>
<dbReference type="InterPro" id="IPR035445">
    <property type="entry name" value="GYF-like_dom_sf"/>
</dbReference>
<dbReference type="GO" id="GO:0005634">
    <property type="term" value="C:nucleus"/>
    <property type="evidence" value="ECO:0007669"/>
    <property type="project" value="TreeGrafter"/>
</dbReference>
<evidence type="ECO:0000313" key="4">
    <source>
        <dbReference type="EMBL" id="CAI5732769.1"/>
    </source>
</evidence>
<accession>A0AAV0UAW7</accession>
<gene>
    <name evidence="4" type="ORF">HBR001_LOCUS5625</name>
</gene>
<protein>
    <recommendedName>
        <fullName evidence="3">GYF domain-containing protein</fullName>
    </recommendedName>
</protein>
<feature type="region of interest" description="Disordered" evidence="2">
    <location>
        <begin position="769"/>
        <end position="829"/>
    </location>
</feature>
<dbReference type="Proteomes" id="UP001162031">
    <property type="component" value="Unassembled WGS sequence"/>
</dbReference>
<comment type="caution">
    <text evidence="4">The sequence shown here is derived from an EMBL/GenBank/DDBJ whole genome shotgun (WGS) entry which is preliminary data.</text>
</comment>
<feature type="region of interest" description="Disordered" evidence="2">
    <location>
        <begin position="898"/>
        <end position="948"/>
    </location>
</feature>
<dbReference type="SMART" id="SM00444">
    <property type="entry name" value="GYF"/>
    <property type="match status" value="1"/>
</dbReference>
<evidence type="ECO:0000256" key="1">
    <source>
        <dbReference type="SAM" id="Coils"/>
    </source>
</evidence>
<feature type="domain" description="GYF" evidence="3">
    <location>
        <begin position="452"/>
        <end position="500"/>
    </location>
</feature>
<reference evidence="4" key="1">
    <citation type="submission" date="2022-12" db="EMBL/GenBank/DDBJ databases">
        <authorList>
            <person name="Webb A."/>
        </authorList>
    </citation>
    <scope>NUCLEOTIDE SEQUENCE</scope>
    <source>
        <strain evidence="4">Hp1</strain>
    </source>
</reference>
<feature type="region of interest" description="Disordered" evidence="2">
    <location>
        <begin position="228"/>
        <end position="282"/>
    </location>
</feature>
<feature type="compositionally biased region" description="Low complexity" evidence="2">
    <location>
        <begin position="40"/>
        <end position="67"/>
    </location>
</feature>
<feature type="region of interest" description="Disordered" evidence="2">
    <location>
        <begin position="1"/>
        <end position="88"/>
    </location>
</feature>
<dbReference type="InterPro" id="IPR003169">
    <property type="entry name" value="GYF"/>
</dbReference>
<dbReference type="EMBL" id="CANTFL010001181">
    <property type="protein sequence ID" value="CAI5732769.1"/>
    <property type="molecule type" value="Genomic_DNA"/>
</dbReference>
<dbReference type="Gene3D" id="3.30.1490.40">
    <property type="match status" value="1"/>
</dbReference>
<dbReference type="AlphaFoldDB" id="A0AAV0UAW7"/>